<name>A0A2X3BA04_9HELI</name>
<dbReference type="RefSeq" id="WP_023947608.1">
    <property type="nucleotide sequence ID" value="NZ_UAWL01000006.1"/>
</dbReference>
<accession>A0A2X3BA04</accession>
<dbReference type="EMBL" id="UAWL01000008">
    <property type="protein sequence ID" value="SQC36209.1"/>
    <property type="molecule type" value="Genomic_DNA"/>
</dbReference>
<keyword evidence="1" id="KW-0540">Nuclease</keyword>
<dbReference type="GO" id="GO:0004519">
    <property type="term" value="F:endonuclease activity"/>
    <property type="evidence" value="ECO:0007669"/>
    <property type="project" value="UniProtKB-KW"/>
</dbReference>
<protein>
    <submittedName>
        <fullName evidence="1">Restriction endonuclease</fullName>
    </submittedName>
</protein>
<keyword evidence="1" id="KW-0378">Hydrolase</keyword>
<evidence type="ECO:0000313" key="1">
    <source>
        <dbReference type="EMBL" id="SQB97413.1"/>
    </source>
</evidence>
<dbReference type="Proteomes" id="UP000250166">
    <property type="component" value="Unassembled WGS sequence"/>
</dbReference>
<keyword evidence="1" id="KW-0255">Endonuclease</keyword>
<sequence>MIDFFKRDETNKSNYAETIKIIASLSKLFSENQVPFLHYRIMENLFCSCFGAENLSRSDTAFDAKIEKIGIGLKTFICEKTSKIEKVAEFNKKSKSLKALTDKKRFKFRTCKT</sequence>
<organism evidence="1 3">
    <name type="scientific">Helicobacter fennelliae</name>
    <dbReference type="NCBI Taxonomy" id="215"/>
    <lineage>
        <taxon>Bacteria</taxon>
        <taxon>Pseudomonadati</taxon>
        <taxon>Campylobacterota</taxon>
        <taxon>Epsilonproteobacteria</taxon>
        <taxon>Campylobacterales</taxon>
        <taxon>Helicobacteraceae</taxon>
        <taxon>Helicobacter</taxon>
    </lineage>
</organism>
<dbReference type="AlphaFoldDB" id="A0A2X3BA04"/>
<gene>
    <name evidence="1" type="ORF">NCTC13102_00144</name>
    <name evidence="2" type="ORF">NCTC13102_02019</name>
</gene>
<evidence type="ECO:0000313" key="2">
    <source>
        <dbReference type="EMBL" id="SQC36209.1"/>
    </source>
</evidence>
<reference evidence="1 3" key="1">
    <citation type="submission" date="2018-06" db="EMBL/GenBank/DDBJ databases">
        <authorList>
            <consortium name="Pathogen Informatics"/>
            <person name="Doyle S."/>
        </authorList>
    </citation>
    <scope>NUCLEOTIDE SEQUENCE [LARGE SCALE GENOMIC DNA]</scope>
    <source>
        <strain evidence="1 3">NCTC13102</strain>
    </source>
</reference>
<evidence type="ECO:0000313" key="3">
    <source>
        <dbReference type="Proteomes" id="UP000250166"/>
    </source>
</evidence>
<dbReference type="EMBL" id="UAWL01000006">
    <property type="protein sequence ID" value="SQB97413.1"/>
    <property type="molecule type" value="Genomic_DNA"/>
</dbReference>
<proteinExistence type="predicted"/>